<dbReference type="PANTHER" id="PTHR31145:SF2">
    <property type="entry name" value="FLAVIN CARRIER PROTEIN 2"/>
    <property type="match status" value="1"/>
</dbReference>
<reference evidence="11 12" key="1">
    <citation type="journal article" date="2019" name="Nat. Ecol. Evol.">
        <title>Megaphylogeny resolves global patterns of mushroom evolution.</title>
        <authorList>
            <person name="Varga T."/>
            <person name="Krizsan K."/>
            <person name="Foldi C."/>
            <person name="Dima B."/>
            <person name="Sanchez-Garcia M."/>
            <person name="Sanchez-Ramirez S."/>
            <person name="Szollosi G.J."/>
            <person name="Szarkandi J.G."/>
            <person name="Papp V."/>
            <person name="Albert L."/>
            <person name="Andreopoulos W."/>
            <person name="Angelini C."/>
            <person name="Antonin V."/>
            <person name="Barry K.W."/>
            <person name="Bougher N.L."/>
            <person name="Buchanan P."/>
            <person name="Buyck B."/>
            <person name="Bense V."/>
            <person name="Catcheside P."/>
            <person name="Chovatia M."/>
            <person name="Cooper J."/>
            <person name="Damon W."/>
            <person name="Desjardin D."/>
            <person name="Finy P."/>
            <person name="Geml J."/>
            <person name="Haridas S."/>
            <person name="Hughes K."/>
            <person name="Justo A."/>
            <person name="Karasinski D."/>
            <person name="Kautmanova I."/>
            <person name="Kiss B."/>
            <person name="Kocsube S."/>
            <person name="Kotiranta H."/>
            <person name="LaButti K.M."/>
            <person name="Lechner B.E."/>
            <person name="Liimatainen K."/>
            <person name="Lipzen A."/>
            <person name="Lukacs Z."/>
            <person name="Mihaltcheva S."/>
            <person name="Morgado L.N."/>
            <person name="Niskanen T."/>
            <person name="Noordeloos M.E."/>
            <person name="Ohm R.A."/>
            <person name="Ortiz-Santana B."/>
            <person name="Ovrebo C."/>
            <person name="Racz N."/>
            <person name="Riley R."/>
            <person name="Savchenko A."/>
            <person name="Shiryaev A."/>
            <person name="Soop K."/>
            <person name="Spirin V."/>
            <person name="Szebenyi C."/>
            <person name="Tomsovsky M."/>
            <person name="Tulloss R.E."/>
            <person name="Uehling J."/>
            <person name="Grigoriev I.V."/>
            <person name="Vagvolgyi C."/>
            <person name="Papp T."/>
            <person name="Martin F.M."/>
            <person name="Miettinen O."/>
            <person name="Hibbett D.S."/>
            <person name="Nagy L.G."/>
        </authorList>
    </citation>
    <scope>NUCLEOTIDE SEQUENCE [LARGE SCALE GENOMIC DNA]</scope>
    <source>
        <strain evidence="11 12">OMC1185</strain>
    </source>
</reference>
<dbReference type="EMBL" id="ML213506">
    <property type="protein sequence ID" value="TFK54409.1"/>
    <property type="molecule type" value="Genomic_DNA"/>
</dbReference>
<feature type="transmembrane region" description="Helical" evidence="8">
    <location>
        <begin position="356"/>
        <end position="385"/>
    </location>
</feature>
<feature type="domain" description="ML-like" evidence="10">
    <location>
        <begin position="27"/>
        <end position="168"/>
    </location>
</feature>
<feature type="transmembrane region" description="Helical" evidence="8">
    <location>
        <begin position="581"/>
        <end position="607"/>
    </location>
</feature>
<feature type="transmembrane region" description="Helical" evidence="8">
    <location>
        <begin position="520"/>
        <end position="538"/>
    </location>
</feature>
<keyword evidence="4 9" id="KW-0732">Signal</keyword>
<accession>A0A5C3N998</accession>
<evidence type="ECO:0000256" key="4">
    <source>
        <dbReference type="ARBA" id="ARBA00022729"/>
    </source>
</evidence>
<feature type="transmembrane region" description="Helical" evidence="8">
    <location>
        <begin position="494"/>
        <end position="514"/>
    </location>
</feature>
<gene>
    <name evidence="11" type="ORF">OE88DRAFT_1655055</name>
</gene>
<evidence type="ECO:0000313" key="11">
    <source>
        <dbReference type="EMBL" id="TFK54409.1"/>
    </source>
</evidence>
<dbReference type="SMART" id="SM01320">
    <property type="entry name" value="TRP_N"/>
    <property type="match status" value="1"/>
</dbReference>
<dbReference type="AlphaFoldDB" id="A0A5C3N998"/>
<evidence type="ECO:0000259" key="10">
    <source>
        <dbReference type="SMART" id="SM01320"/>
    </source>
</evidence>
<feature type="transmembrane region" description="Helical" evidence="8">
    <location>
        <begin position="410"/>
        <end position="430"/>
    </location>
</feature>
<keyword evidence="3 8" id="KW-0812">Transmembrane</keyword>
<dbReference type="Proteomes" id="UP000305948">
    <property type="component" value="Unassembled WGS sequence"/>
</dbReference>
<proteinExistence type="inferred from homology"/>
<feature type="chain" id="PRO_5022701784" evidence="9">
    <location>
        <begin position="25"/>
        <end position="744"/>
    </location>
</feature>
<keyword evidence="12" id="KW-1185">Reference proteome</keyword>
<name>A0A5C3N998_9AGAM</name>
<feature type="compositionally biased region" description="Polar residues" evidence="7">
    <location>
        <begin position="618"/>
        <end position="628"/>
    </location>
</feature>
<dbReference type="InterPro" id="IPR032800">
    <property type="entry name" value="TRP_N"/>
</dbReference>
<dbReference type="Pfam" id="PF14558">
    <property type="entry name" value="TRP_N"/>
    <property type="match status" value="1"/>
</dbReference>
<sequence>MRLSVARLRLFATALLVLSPFVQARDEVLYTSSVSYCAPPEAILISRFDVKYFAGNNSVFFNISAASVEKDVNVTANLLLNAYAMKFNFTISLCDVLSGVLCPLPQYQLNGSETLQLPASVDLSSHLPGIAYVVPDLEAFAQLKLSDVNTGELKACVQSTLSNGWSTHQRGVEWATGGVALLALLSAASYSVFPESLAPFRFLDLIYLYQAIATSAFLDINYSSLYRAFTLNFSWAMGLFPMSATSSIQNSINDMRHRTGGHLLDASDGGAVSLVNRRLSPYNQDFVLPESLIAKANALPSMDFMQGLRSPSLPVNGSASVLAARDVATVTSSSDNVLQAGIPIYVNSIGIATGNAFMTIFFVVLIMIVVAAAALAIGYALAVFLSRSRWGQRASVVEFKDRYPSFARAWGLRLAFLAFSPVVIFTFYQWTLNDSWLAVLLSVIMFLAVLAYVMWPSFLTLRLARRSSSFALYSQVDHLQAHGPLYAQYREPRYFFFAPLIVGGFVKALFVTFAKASGTVQVIALIIIEFAVFVSIVTMKPFRRRGGDFLAGYLAITRLVCTGLMVSFIERLNVQPIPRTVIGAVTAVIWAVAVIVMFINTLVNLGLPRLWRRRRDSTGTAGQESSHASILEKGDSAEKARSSWRQLPTPDDASDDREVGALYPAYNTSSTHADGRPSRDAPRVYTQGDASEATLNGSSPPRHHSLRASTVPSEYSPDGSPSTTPFQRTPVSPFEPLPPHHESR</sequence>
<feature type="transmembrane region" description="Helical" evidence="8">
    <location>
        <begin position="436"/>
        <end position="455"/>
    </location>
</feature>
<feature type="transmembrane region" description="Helical" evidence="8">
    <location>
        <begin position="550"/>
        <end position="569"/>
    </location>
</feature>
<keyword evidence="6 8" id="KW-0472">Membrane</keyword>
<evidence type="ECO:0000256" key="8">
    <source>
        <dbReference type="SAM" id="Phobius"/>
    </source>
</evidence>
<organism evidence="11 12">
    <name type="scientific">Heliocybe sulcata</name>
    <dbReference type="NCBI Taxonomy" id="5364"/>
    <lineage>
        <taxon>Eukaryota</taxon>
        <taxon>Fungi</taxon>
        <taxon>Dikarya</taxon>
        <taxon>Basidiomycota</taxon>
        <taxon>Agaricomycotina</taxon>
        <taxon>Agaricomycetes</taxon>
        <taxon>Gloeophyllales</taxon>
        <taxon>Gloeophyllaceae</taxon>
        <taxon>Heliocybe</taxon>
    </lineage>
</organism>
<evidence type="ECO:0000256" key="2">
    <source>
        <dbReference type="ARBA" id="ARBA00010642"/>
    </source>
</evidence>
<dbReference type="InterPro" id="IPR010308">
    <property type="entry name" value="TRP_C"/>
</dbReference>
<evidence type="ECO:0000256" key="6">
    <source>
        <dbReference type="ARBA" id="ARBA00023136"/>
    </source>
</evidence>
<feature type="compositionally biased region" description="Basic and acidic residues" evidence="7">
    <location>
        <begin position="673"/>
        <end position="682"/>
    </location>
</feature>
<dbReference type="InterPro" id="IPR040241">
    <property type="entry name" value="TRP_Flc/Pkd2-like"/>
</dbReference>
<feature type="compositionally biased region" description="Polar residues" evidence="7">
    <location>
        <begin position="707"/>
        <end position="730"/>
    </location>
</feature>
<evidence type="ECO:0000256" key="1">
    <source>
        <dbReference type="ARBA" id="ARBA00004141"/>
    </source>
</evidence>
<dbReference type="OrthoDB" id="2115177at2759"/>
<dbReference type="Pfam" id="PF06011">
    <property type="entry name" value="TRP"/>
    <property type="match status" value="1"/>
</dbReference>
<evidence type="ECO:0000256" key="3">
    <source>
        <dbReference type="ARBA" id="ARBA00022692"/>
    </source>
</evidence>
<comment type="subcellular location">
    <subcellularLocation>
        <location evidence="1">Membrane</location>
        <topology evidence="1">Multi-pass membrane protein</topology>
    </subcellularLocation>
</comment>
<feature type="compositionally biased region" description="Basic and acidic residues" evidence="7">
    <location>
        <begin position="630"/>
        <end position="641"/>
    </location>
</feature>
<protein>
    <submittedName>
        <fullName evidence="11">TRP-domain-containing protein</fullName>
    </submittedName>
</protein>
<evidence type="ECO:0000256" key="9">
    <source>
        <dbReference type="SAM" id="SignalP"/>
    </source>
</evidence>
<comment type="similarity">
    <text evidence="2">Belongs to the transient receptor potential (TRP) ion channel family.</text>
</comment>
<dbReference type="GO" id="GO:0009272">
    <property type="term" value="P:fungal-type cell wall biogenesis"/>
    <property type="evidence" value="ECO:0007669"/>
    <property type="project" value="TreeGrafter"/>
</dbReference>
<feature type="signal peptide" evidence="9">
    <location>
        <begin position="1"/>
        <end position="24"/>
    </location>
</feature>
<keyword evidence="5 8" id="KW-1133">Transmembrane helix</keyword>
<dbReference type="STRING" id="5364.A0A5C3N998"/>
<dbReference type="GO" id="GO:0055085">
    <property type="term" value="P:transmembrane transport"/>
    <property type="evidence" value="ECO:0007669"/>
    <property type="project" value="TreeGrafter"/>
</dbReference>
<dbReference type="PANTHER" id="PTHR31145">
    <property type="entry name" value="INTEGRAL MEMBRANE PROTEIN (AFU_ORTHOLOGUE AFUA_7G01610)"/>
    <property type="match status" value="1"/>
</dbReference>
<feature type="region of interest" description="Disordered" evidence="7">
    <location>
        <begin position="618"/>
        <end position="744"/>
    </location>
</feature>
<evidence type="ECO:0000256" key="5">
    <source>
        <dbReference type="ARBA" id="ARBA00022989"/>
    </source>
</evidence>
<evidence type="ECO:0000313" key="12">
    <source>
        <dbReference type="Proteomes" id="UP000305948"/>
    </source>
</evidence>
<evidence type="ECO:0000256" key="7">
    <source>
        <dbReference type="SAM" id="MobiDB-lite"/>
    </source>
</evidence>
<dbReference type="GO" id="GO:0016020">
    <property type="term" value="C:membrane"/>
    <property type="evidence" value="ECO:0007669"/>
    <property type="project" value="UniProtKB-SubCell"/>
</dbReference>